<dbReference type="PROSITE" id="PS50111">
    <property type="entry name" value="CHEMOTAXIS_TRANSDUC_2"/>
    <property type="match status" value="1"/>
</dbReference>
<dbReference type="GO" id="GO:0007165">
    <property type="term" value="P:signal transduction"/>
    <property type="evidence" value="ECO:0007669"/>
    <property type="project" value="UniProtKB-KW"/>
</dbReference>
<keyword evidence="3" id="KW-0488">Methylation</keyword>
<keyword evidence="7 11" id="KW-0472">Membrane</keyword>
<evidence type="ECO:0000256" key="1">
    <source>
        <dbReference type="ARBA" id="ARBA00004651"/>
    </source>
</evidence>
<dbReference type="GO" id="GO:0006935">
    <property type="term" value="P:chemotaxis"/>
    <property type="evidence" value="ECO:0007669"/>
    <property type="project" value="UniProtKB-KW"/>
</dbReference>
<evidence type="ECO:0000256" key="2">
    <source>
        <dbReference type="ARBA" id="ARBA00022475"/>
    </source>
</evidence>
<evidence type="ECO:0000256" key="3">
    <source>
        <dbReference type="ARBA" id="ARBA00022481"/>
    </source>
</evidence>
<dbReference type="CDD" id="cd11386">
    <property type="entry name" value="MCP_signal"/>
    <property type="match status" value="1"/>
</dbReference>
<dbReference type="Proteomes" id="UP000375525">
    <property type="component" value="Unassembled WGS sequence"/>
</dbReference>
<dbReference type="GO" id="GO:0005886">
    <property type="term" value="C:plasma membrane"/>
    <property type="evidence" value="ECO:0007669"/>
    <property type="project" value="UniProtKB-SubCell"/>
</dbReference>
<dbReference type="InterPro" id="IPR004090">
    <property type="entry name" value="Chemotax_Me-accpt_rcpt"/>
</dbReference>
<dbReference type="AlphaFoldDB" id="A0A5E7M3N3"/>
<keyword evidence="5 11" id="KW-0812">Transmembrane</keyword>
<dbReference type="OrthoDB" id="8724574at2"/>
<dbReference type="PANTHER" id="PTHR32089:SF120">
    <property type="entry name" value="METHYL-ACCEPTING CHEMOTAXIS PROTEIN TLPQ"/>
    <property type="match status" value="1"/>
</dbReference>
<dbReference type="CDD" id="cd06225">
    <property type="entry name" value="HAMP"/>
    <property type="match status" value="1"/>
</dbReference>
<dbReference type="EMBL" id="CABVIH010000019">
    <property type="protein sequence ID" value="VVP20296.1"/>
    <property type="molecule type" value="Genomic_DNA"/>
</dbReference>
<comment type="subcellular location">
    <subcellularLocation>
        <location evidence="1">Cell membrane</location>
        <topology evidence="1">Multi-pass membrane protein</topology>
    </subcellularLocation>
</comment>
<feature type="domain" description="Methyl-accepting transducer" evidence="12">
    <location>
        <begin position="270"/>
        <end position="506"/>
    </location>
</feature>
<keyword evidence="6 11" id="KW-1133">Transmembrane helix</keyword>
<dbReference type="SUPFAM" id="SSF58104">
    <property type="entry name" value="Methyl-accepting chemotaxis protein (MCP) signaling domain"/>
    <property type="match status" value="1"/>
</dbReference>
<dbReference type="GO" id="GO:0004888">
    <property type="term" value="F:transmembrane signaling receptor activity"/>
    <property type="evidence" value="ECO:0007669"/>
    <property type="project" value="InterPro"/>
</dbReference>
<gene>
    <name evidence="14" type="ORF">PS880_03789</name>
</gene>
<reference evidence="14 15" key="1">
    <citation type="submission" date="2019-09" db="EMBL/GenBank/DDBJ databases">
        <authorList>
            <person name="Chandra G."/>
            <person name="Truman W A."/>
        </authorList>
    </citation>
    <scope>NUCLEOTIDE SEQUENCE [LARGE SCALE GENOMIC DNA]</scope>
    <source>
        <strain evidence="14">PS880</strain>
    </source>
</reference>
<dbReference type="SMART" id="SM00283">
    <property type="entry name" value="MA"/>
    <property type="match status" value="1"/>
</dbReference>
<evidence type="ECO:0000259" key="12">
    <source>
        <dbReference type="PROSITE" id="PS50111"/>
    </source>
</evidence>
<dbReference type="PROSITE" id="PS50885">
    <property type="entry name" value="HAMP"/>
    <property type="match status" value="1"/>
</dbReference>
<evidence type="ECO:0000259" key="13">
    <source>
        <dbReference type="PROSITE" id="PS50885"/>
    </source>
</evidence>
<dbReference type="Pfam" id="PF00015">
    <property type="entry name" value="MCPsignal"/>
    <property type="match status" value="1"/>
</dbReference>
<dbReference type="InterPro" id="IPR004089">
    <property type="entry name" value="MCPsignal_dom"/>
</dbReference>
<evidence type="ECO:0000256" key="9">
    <source>
        <dbReference type="ARBA" id="ARBA00029447"/>
    </source>
</evidence>
<keyword evidence="2" id="KW-1003">Cell membrane</keyword>
<dbReference type="Gene3D" id="1.10.287.950">
    <property type="entry name" value="Methyl-accepting chemotaxis protein"/>
    <property type="match status" value="1"/>
</dbReference>
<dbReference type="Gene3D" id="6.10.340.10">
    <property type="match status" value="1"/>
</dbReference>
<dbReference type="InterPro" id="IPR003660">
    <property type="entry name" value="HAMP_dom"/>
</dbReference>
<dbReference type="PANTHER" id="PTHR32089">
    <property type="entry name" value="METHYL-ACCEPTING CHEMOTAXIS PROTEIN MCPB"/>
    <property type="match status" value="1"/>
</dbReference>
<evidence type="ECO:0000256" key="5">
    <source>
        <dbReference type="ARBA" id="ARBA00022692"/>
    </source>
</evidence>
<evidence type="ECO:0008006" key="16">
    <source>
        <dbReference type="Google" id="ProtNLM"/>
    </source>
</evidence>
<dbReference type="FunFam" id="1.10.287.950:FF:000001">
    <property type="entry name" value="Methyl-accepting chemotaxis sensory transducer"/>
    <property type="match status" value="1"/>
</dbReference>
<feature type="transmembrane region" description="Helical" evidence="11">
    <location>
        <begin position="189"/>
        <end position="211"/>
    </location>
</feature>
<name>A0A5E7M3N3_PSEFL</name>
<feature type="domain" description="HAMP" evidence="13">
    <location>
        <begin position="213"/>
        <end position="265"/>
    </location>
</feature>
<keyword evidence="8 10" id="KW-0807">Transducer</keyword>
<evidence type="ECO:0000256" key="6">
    <source>
        <dbReference type="ARBA" id="ARBA00022989"/>
    </source>
</evidence>
<proteinExistence type="inferred from homology"/>
<dbReference type="InterPro" id="IPR024478">
    <property type="entry name" value="HlyB_4HB_MCP"/>
</dbReference>
<evidence type="ECO:0000313" key="14">
    <source>
        <dbReference type="EMBL" id="VVP20296.1"/>
    </source>
</evidence>
<evidence type="ECO:0000313" key="15">
    <source>
        <dbReference type="Proteomes" id="UP000375525"/>
    </source>
</evidence>
<organism evidence="14 15">
    <name type="scientific">Pseudomonas fluorescens</name>
    <dbReference type="NCBI Taxonomy" id="294"/>
    <lineage>
        <taxon>Bacteria</taxon>
        <taxon>Pseudomonadati</taxon>
        <taxon>Pseudomonadota</taxon>
        <taxon>Gammaproteobacteria</taxon>
        <taxon>Pseudomonadales</taxon>
        <taxon>Pseudomonadaceae</taxon>
        <taxon>Pseudomonas</taxon>
    </lineage>
</organism>
<accession>A0A5E7M3N3</accession>
<evidence type="ECO:0000256" key="4">
    <source>
        <dbReference type="ARBA" id="ARBA00022500"/>
    </source>
</evidence>
<comment type="similarity">
    <text evidence="9">Belongs to the methyl-accepting chemotaxis (MCP) protein family.</text>
</comment>
<protein>
    <recommendedName>
        <fullName evidence="16">Methyl-accepting chemotaxis protein</fullName>
    </recommendedName>
</protein>
<evidence type="ECO:0000256" key="8">
    <source>
        <dbReference type="ARBA" id="ARBA00023224"/>
    </source>
</evidence>
<keyword evidence="4" id="KW-0145">Chemotaxis</keyword>
<dbReference type="SMART" id="SM00304">
    <property type="entry name" value="HAMP"/>
    <property type="match status" value="2"/>
</dbReference>
<sequence length="542" mass="57964">MLLRKLSLAPRSAFCFGFFCLLIVGLGFLSARQASILNQAEQKVELNIVPNISLWGSIQLDLMSLRNSNSKLRNPVEPETVKTESLKNVRLVIESLHGTLASMTPLAVTPDGKAALDSIKENVLAYEAVEEKYLAIVASKDFPAATVFSDVEIRAVNVKVMSSLQALKEINERNAREIGNEAAEAYSRALTLVFTVVIVALITSVLFAWLFTRSLIVPVNHSLNIAGRIANNDLSEEIKADGKDEMGRLVVSLSVMQANLRTAMTKISDSAIQLAATSEEMHAVTEDASKGLLRQSDEIEMAAAAVTQMSSAVDGMASNAAQAFNAATQANTTALNGRNKVDATVEAISLMVCNVQSTSDDVKGLAAMAFDISKVLDVIRSIAEQTNLLALNAAIEAARVGEAGRGFAVVADEVRALAHRTHESTREIEQMISDIQSGTTDALRSMDQSSLQAGKTLTLAQEAGASLVEITESIKQVNDRNMLIASAAEEQSHAARKVDQSLVSIRDLATQTAAGSHQTASSSGELSMLAVDLSQLVKSFKM</sequence>
<dbReference type="Pfam" id="PF12729">
    <property type="entry name" value="4HB_MCP_1"/>
    <property type="match status" value="1"/>
</dbReference>
<dbReference type="PRINTS" id="PR00260">
    <property type="entry name" value="CHEMTRNSDUCR"/>
</dbReference>
<dbReference type="Pfam" id="PF00672">
    <property type="entry name" value="HAMP"/>
    <property type="match status" value="1"/>
</dbReference>
<evidence type="ECO:0000256" key="7">
    <source>
        <dbReference type="ARBA" id="ARBA00023136"/>
    </source>
</evidence>
<evidence type="ECO:0000256" key="11">
    <source>
        <dbReference type="SAM" id="Phobius"/>
    </source>
</evidence>
<evidence type="ECO:0000256" key="10">
    <source>
        <dbReference type="PROSITE-ProRule" id="PRU00284"/>
    </source>
</evidence>